<feature type="transmembrane region" description="Helical" evidence="1">
    <location>
        <begin position="30"/>
        <end position="48"/>
    </location>
</feature>
<reference evidence="2 3" key="1">
    <citation type="submission" date="2013-08" db="EMBL/GenBank/DDBJ databases">
        <authorList>
            <consortium name="DOE Joint Genome Institute"/>
            <person name="Eisen J."/>
            <person name="Huntemann M."/>
            <person name="Han J."/>
            <person name="Chen A."/>
            <person name="Kyrpides N."/>
            <person name="Mavromatis K."/>
            <person name="Markowitz V."/>
            <person name="Palaniappan K."/>
            <person name="Ivanova N."/>
            <person name="Schaumberg A."/>
            <person name="Pati A."/>
            <person name="Liolios K."/>
            <person name="Nordberg H.P."/>
            <person name="Cantor M.N."/>
            <person name="Hua S.X."/>
            <person name="Woyke T."/>
        </authorList>
    </citation>
    <scope>NUCLEOTIDE SEQUENCE [LARGE SCALE GENOMIC DNA]</scope>
    <source>
        <strain evidence="2 3">DSM 2278</strain>
    </source>
</reference>
<evidence type="ECO:0000313" key="3">
    <source>
        <dbReference type="Proteomes" id="UP000019483"/>
    </source>
</evidence>
<protein>
    <submittedName>
        <fullName evidence="2">Putative membrane protein (DUF2254)</fullName>
    </submittedName>
</protein>
<proteinExistence type="predicted"/>
<dbReference type="EMBL" id="AZAJ01000001">
    <property type="protein sequence ID" value="ETA69363.1"/>
    <property type="molecule type" value="Genomic_DNA"/>
</dbReference>
<evidence type="ECO:0000256" key="1">
    <source>
        <dbReference type="SAM" id="Phobius"/>
    </source>
</evidence>
<feature type="transmembrane region" description="Helical" evidence="1">
    <location>
        <begin position="109"/>
        <end position="130"/>
    </location>
</feature>
<keyword evidence="3" id="KW-1185">Reference proteome</keyword>
<evidence type="ECO:0000313" key="2">
    <source>
        <dbReference type="EMBL" id="ETA69363.1"/>
    </source>
</evidence>
<comment type="caution">
    <text evidence="2">The sequence shown here is derived from an EMBL/GenBank/DDBJ whole genome shotgun (WGS) entry which is preliminary data.</text>
</comment>
<keyword evidence="1" id="KW-1133">Transmembrane helix</keyword>
<feature type="transmembrane region" description="Helical" evidence="1">
    <location>
        <begin position="68"/>
        <end position="89"/>
    </location>
</feature>
<keyword evidence="1" id="KW-0812">Transmembrane</keyword>
<organism evidence="2 3">
    <name type="scientific">Methanolobus tindarius DSM 2278</name>
    <dbReference type="NCBI Taxonomy" id="1090322"/>
    <lineage>
        <taxon>Archaea</taxon>
        <taxon>Methanobacteriati</taxon>
        <taxon>Methanobacteriota</taxon>
        <taxon>Stenosarchaea group</taxon>
        <taxon>Methanomicrobia</taxon>
        <taxon>Methanosarcinales</taxon>
        <taxon>Methanosarcinaceae</taxon>
        <taxon>Methanolobus</taxon>
    </lineage>
</organism>
<feature type="transmembrane region" description="Helical" evidence="1">
    <location>
        <begin position="142"/>
        <end position="161"/>
    </location>
</feature>
<sequence>MNIINIIKSFKLSINEKISTYVLHLWLQRILFYILLFLFSSGISHYLINEFGTSDYNMASARYMISALIQSEAAIMAIIVTLSLVAVELASGSYSVRMIDLLKSYNPDFWILMITYIASMSYGLFILKTIPDESNAAINMHISFVYYTGIFSFAILFPYLFRTLNTLKPSTLLNMQATKLTAINITSAISSDAADPLEKDPIQPIIDIVSSSMLNHDFETTRNGLNIIGLRSKDIFSNSDLDHTERKIIANYIFSRLARFGKFTLNHYDEDAAFIVIMNLESLWNELEKSDSMEAILQASSSLEQIGIVAAEVNQKDVLSTVTNHLYNIGQKGLDGNSDGELAKIIDSIGSVGVACAGNRIEPRMIEDIILSISKLERKAAEKDYDSSVETALDELGSIKTAMEFENNPAYHQLCLKVDNILMSITQE</sequence>
<accession>W9DU80</accession>
<dbReference type="STRING" id="1090322.MettiDRAFT_2861"/>
<name>W9DU80_METTI</name>
<dbReference type="Proteomes" id="UP000019483">
    <property type="component" value="Unassembled WGS sequence"/>
</dbReference>
<dbReference type="AlphaFoldDB" id="W9DU80"/>
<gene>
    <name evidence="2" type="ORF">MettiDRAFT_2861</name>
</gene>
<keyword evidence="1" id="KW-0472">Membrane</keyword>